<name>A0ACB6R018_9PLEO</name>
<keyword evidence="2" id="KW-1185">Reference proteome</keyword>
<proteinExistence type="predicted"/>
<reference evidence="1" key="1">
    <citation type="journal article" date="2020" name="Stud. Mycol.">
        <title>101 Dothideomycetes genomes: a test case for predicting lifestyles and emergence of pathogens.</title>
        <authorList>
            <person name="Haridas S."/>
            <person name="Albert R."/>
            <person name="Binder M."/>
            <person name="Bloem J."/>
            <person name="Labutti K."/>
            <person name="Salamov A."/>
            <person name="Andreopoulos B."/>
            <person name="Baker S."/>
            <person name="Barry K."/>
            <person name="Bills G."/>
            <person name="Bluhm B."/>
            <person name="Cannon C."/>
            <person name="Castanera R."/>
            <person name="Culley D."/>
            <person name="Daum C."/>
            <person name="Ezra D."/>
            <person name="Gonzalez J."/>
            <person name="Henrissat B."/>
            <person name="Kuo A."/>
            <person name="Liang C."/>
            <person name="Lipzen A."/>
            <person name="Lutzoni F."/>
            <person name="Magnuson J."/>
            <person name="Mondo S."/>
            <person name="Nolan M."/>
            <person name="Ohm R."/>
            <person name="Pangilinan J."/>
            <person name="Park H.-J."/>
            <person name="Ramirez L."/>
            <person name="Alfaro M."/>
            <person name="Sun H."/>
            <person name="Tritt A."/>
            <person name="Yoshinaga Y."/>
            <person name="Zwiers L.-H."/>
            <person name="Turgeon B."/>
            <person name="Goodwin S."/>
            <person name="Spatafora J."/>
            <person name="Crous P."/>
            <person name="Grigoriev I."/>
        </authorList>
    </citation>
    <scope>NUCLEOTIDE SEQUENCE</scope>
    <source>
        <strain evidence="1">ATCC 200398</strain>
    </source>
</reference>
<gene>
    <name evidence="1" type="ORF">BDR25DRAFT_260187</name>
</gene>
<evidence type="ECO:0000313" key="1">
    <source>
        <dbReference type="EMBL" id="KAF2471665.1"/>
    </source>
</evidence>
<protein>
    <submittedName>
        <fullName evidence="1">Alpha/beta-hydrolase</fullName>
    </submittedName>
</protein>
<comment type="caution">
    <text evidence="1">The sequence shown here is derived from an EMBL/GenBank/DDBJ whole genome shotgun (WGS) entry which is preliminary data.</text>
</comment>
<dbReference type="EMBL" id="MU003504">
    <property type="protein sequence ID" value="KAF2471665.1"/>
    <property type="molecule type" value="Genomic_DNA"/>
</dbReference>
<dbReference type="Proteomes" id="UP000799755">
    <property type="component" value="Unassembled WGS sequence"/>
</dbReference>
<organism evidence="1 2">
    <name type="scientific">Lindgomyces ingoldianus</name>
    <dbReference type="NCBI Taxonomy" id="673940"/>
    <lineage>
        <taxon>Eukaryota</taxon>
        <taxon>Fungi</taxon>
        <taxon>Dikarya</taxon>
        <taxon>Ascomycota</taxon>
        <taxon>Pezizomycotina</taxon>
        <taxon>Dothideomycetes</taxon>
        <taxon>Pleosporomycetidae</taxon>
        <taxon>Pleosporales</taxon>
        <taxon>Lindgomycetaceae</taxon>
        <taxon>Lindgomyces</taxon>
    </lineage>
</organism>
<evidence type="ECO:0000313" key="2">
    <source>
        <dbReference type="Proteomes" id="UP000799755"/>
    </source>
</evidence>
<accession>A0ACB6R018</accession>
<sequence>MASSTPSKTSAYPQPITILPKQTHKSTMIILHGRGSTASKFASPFLSHPVTPLPNTPFPSPSQPFQSHFPHTKFIFPTASLRRAVVYKRSLTHQWFDMWEIATHSPEYREGLSVLGLRESAGYLQGLLEEAVREVGGGNVVLVGLSQGCAVGLVTLMLWDREAKAERRTEGIAGFAGMCGWLPFRKGMLQALDDDEEGKEDTGDDFLFERSEDEGKEKKSNLERVVEWLREELEMNAPVSRYGEEITVKNIPVFMGHGTEDEKVQCDLGKKATEFLKKVGVNVSWKQYSELGHWYSADMLRDLVEFVKGLDGWNHGQEITARG</sequence>